<keyword evidence="3" id="KW-0812">Transmembrane</keyword>
<keyword evidence="5" id="KW-0677">Repeat</keyword>
<evidence type="ECO:0000256" key="3">
    <source>
        <dbReference type="ARBA" id="ARBA00022692"/>
    </source>
</evidence>
<dbReference type="EMBL" id="CAMGYJ010000005">
    <property type="protein sequence ID" value="CAI0413854.1"/>
    <property type="molecule type" value="Genomic_DNA"/>
</dbReference>
<evidence type="ECO:0000256" key="1">
    <source>
        <dbReference type="ARBA" id="ARBA00004167"/>
    </source>
</evidence>
<evidence type="ECO:0000256" key="7">
    <source>
        <dbReference type="ARBA" id="ARBA00023136"/>
    </source>
</evidence>
<protein>
    <recommendedName>
        <fullName evidence="8">Leucine-rich repeat-containing N-terminal plant-type domain-containing protein</fullName>
    </recommendedName>
</protein>
<keyword evidence="6" id="KW-1133">Transmembrane helix</keyword>
<dbReference type="PANTHER" id="PTHR47988">
    <property type="entry name" value="SOMATIC EMBRYOGENESIS RECEPTOR KINASE 1"/>
    <property type="match status" value="1"/>
</dbReference>
<feature type="domain" description="Leucine-rich repeat-containing N-terminal plant-type" evidence="8">
    <location>
        <begin position="2"/>
        <end position="34"/>
    </location>
</feature>
<accession>A0AAV0JWE7</accession>
<keyword evidence="7" id="KW-0472">Membrane</keyword>
<comment type="subcellular location">
    <subcellularLocation>
        <location evidence="1">Membrane</location>
        <topology evidence="1">Single-pass membrane protein</topology>
    </subcellularLocation>
</comment>
<dbReference type="EMBL" id="CAMGYJ010000005">
    <property type="protein sequence ID" value="CAI0413569.1"/>
    <property type="molecule type" value="Genomic_DNA"/>
</dbReference>
<evidence type="ECO:0000256" key="5">
    <source>
        <dbReference type="ARBA" id="ARBA00022737"/>
    </source>
</evidence>
<dbReference type="InterPro" id="IPR001611">
    <property type="entry name" value="Leu-rich_rpt"/>
</dbReference>
<evidence type="ECO:0000313" key="10">
    <source>
        <dbReference type="EMBL" id="CAI0413854.1"/>
    </source>
</evidence>
<keyword evidence="11" id="KW-1185">Reference proteome</keyword>
<dbReference type="Pfam" id="PF08263">
    <property type="entry name" value="LRRNT_2"/>
    <property type="match status" value="1"/>
</dbReference>
<dbReference type="FunFam" id="3.80.10.10:FF:000129">
    <property type="entry name" value="Leucine-rich repeat receptor-like kinase"/>
    <property type="match status" value="1"/>
</dbReference>
<dbReference type="GO" id="GO:0016020">
    <property type="term" value="C:membrane"/>
    <property type="evidence" value="ECO:0007669"/>
    <property type="project" value="UniProtKB-SubCell"/>
</dbReference>
<dbReference type="InterPro" id="IPR013210">
    <property type="entry name" value="LRR_N_plant-typ"/>
</dbReference>
<evidence type="ECO:0000256" key="4">
    <source>
        <dbReference type="ARBA" id="ARBA00022729"/>
    </source>
</evidence>
<keyword evidence="2" id="KW-0433">Leucine-rich repeat</keyword>
<evidence type="ECO:0000256" key="2">
    <source>
        <dbReference type="ARBA" id="ARBA00022614"/>
    </source>
</evidence>
<dbReference type="InterPro" id="IPR032675">
    <property type="entry name" value="LRR_dom_sf"/>
</dbReference>
<evidence type="ECO:0000256" key="6">
    <source>
        <dbReference type="ARBA" id="ARBA00022989"/>
    </source>
</evidence>
<keyword evidence="4" id="KW-0732">Signal</keyword>
<evidence type="ECO:0000259" key="8">
    <source>
        <dbReference type="Pfam" id="PF08263"/>
    </source>
</evidence>
<dbReference type="SUPFAM" id="SSF52058">
    <property type="entry name" value="L domain-like"/>
    <property type="match status" value="1"/>
</dbReference>
<name>A0AAV0JWE7_9ROSI</name>
<organism evidence="9 11">
    <name type="scientific">Linum tenue</name>
    <dbReference type="NCBI Taxonomy" id="586396"/>
    <lineage>
        <taxon>Eukaryota</taxon>
        <taxon>Viridiplantae</taxon>
        <taxon>Streptophyta</taxon>
        <taxon>Embryophyta</taxon>
        <taxon>Tracheophyta</taxon>
        <taxon>Spermatophyta</taxon>
        <taxon>Magnoliopsida</taxon>
        <taxon>eudicotyledons</taxon>
        <taxon>Gunneridae</taxon>
        <taxon>Pentapetalae</taxon>
        <taxon>rosids</taxon>
        <taxon>fabids</taxon>
        <taxon>Malpighiales</taxon>
        <taxon>Linaceae</taxon>
        <taxon>Linum</taxon>
    </lineage>
</organism>
<dbReference type="Pfam" id="PF00560">
    <property type="entry name" value="LRR_1"/>
    <property type="match status" value="2"/>
</dbReference>
<proteinExistence type="predicted"/>
<dbReference type="AlphaFoldDB" id="A0AAV0JWE7"/>
<evidence type="ECO:0000313" key="9">
    <source>
        <dbReference type="EMBL" id="CAI0413569.1"/>
    </source>
</evidence>
<evidence type="ECO:0000313" key="11">
    <source>
        <dbReference type="Proteomes" id="UP001154282"/>
    </source>
</evidence>
<dbReference type="Gene3D" id="3.80.10.10">
    <property type="entry name" value="Ribonuclease Inhibitor"/>
    <property type="match status" value="1"/>
</dbReference>
<reference evidence="9" key="1">
    <citation type="submission" date="2022-08" db="EMBL/GenBank/DDBJ databases">
        <authorList>
            <person name="Gutierrez-Valencia J."/>
        </authorList>
    </citation>
    <scope>NUCLEOTIDE SEQUENCE</scope>
</reference>
<gene>
    <name evidence="9" type="ORF">LITE_LOCUS15991</name>
    <name evidence="10" type="ORF">LITE_LOCUS16097</name>
</gene>
<dbReference type="Proteomes" id="UP001154282">
    <property type="component" value="Unassembled WGS sequence"/>
</dbReference>
<sequence>MELKSTLDPTNKLLRSWNPTGDPCTGSFEGVACNGKGLSGTLSPAIAELKCLSGLYLHYNSLSGEIPRELTNLAELSDLYLNVNNLSGTIPPQIGNMAALQGL</sequence>
<comment type="caution">
    <text evidence="9">The sequence shown here is derived from an EMBL/GenBank/DDBJ whole genome shotgun (WGS) entry which is preliminary data.</text>
</comment>